<feature type="compositionally biased region" description="Basic and acidic residues" evidence="10">
    <location>
        <begin position="753"/>
        <end position="772"/>
    </location>
</feature>
<name>A0A8H6CDD0_9LECA</name>
<feature type="compositionally biased region" description="Pro residues" evidence="10">
    <location>
        <begin position="485"/>
        <end position="495"/>
    </location>
</feature>
<dbReference type="GO" id="GO:0000978">
    <property type="term" value="F:RNA polymerase II cis-regulatory region sequence-specific DNA binding"/>
    <property type="evidence" value="ECO:0007669"/>
    <property type="project" value="TreeGrafter"/>
</dbReference>
<sequence>MANHHHQPASPGGVHLHHGLHAGHPQVNGHLPMQQPSHAKITQAHLYAQSENIWLGIGSTCELQGDSDGALFAYEQALRHNYQSIQALNAISCILRTKENFPRAVEYLQTILKLDQSNGEVWGSLGHCFLMMEDLQQAYAAYQQALYHLRDPKEPKLWYGIGILYDRYGSLEHAEEAFSQVMTMQPDFEKANEIYFRLGIIYKQQQKYDQSLECFKYIVQNPPRPLTEEDIWFQIGHVHEQRKDYDSAKAAYRRVLDRDPNHAKVLQQLGWLHHQESPLFNSQEQAIEYLEKSVSSDNTDAQSWYLLGRCYMSQQKYSKAYEAYQQAVYRDGRNPTFWCSIGVLYYQINQYRDALDAYSRAIRLNPYISEVWYDLGTLYESCNNQTADALDAYQRAFDLDPSNMYIKARLQLLRNNGQSTGMPNQQNAPVPQDVHPQQYQNPGVGAPPGPQWGVPTGPPSVLHGPSPAQNGTAPDWSRRLADIPNPQPQPQPQPQTQPSSMYDQREPVRPPPSQRQGSPRQDQIRQYQEQHRHTPIRRASPPPNLNHNGTLPFSAPQSLPQPQLPVSGPTTANRIPNPNYGAPDPSLRLATGGSQLPPGPRAPYGRGDSPPPEIRPIAEARVSPPGPNYPPQQHYQQHHPNTSQSVGIAAGAPPPMAALAAAEAAARERDDRPSTGFKRSHESDDEYKVANKHHANGESRNRLEDHRHRRASPPDRKSSPRPRPGSPRGRPQSPPYPRPASPLLRHSRSSSTARREEQRRADETYHPSEAAHHPPTLPSMHQPTANEPPQTPISDAGREERREAYEAAARKVEVDEDYDDEGEEEKRKEGSGGGNSPQHNNMNGQPKVEAQK</sequence>
<dbReference type="Gene3D" id="1.25.40.10">
    <property type="entry name" value="Tetratricopeptide repeat domain"/>
    <property type="match status" value="3"/>
</dbReference>
<dbReference type="GO" id="GO:0000122">
    <property type="term" value="P:negative regulation of transcription by RNA polymerase II"/>
    <property type="evidence" value="ECO:0007669"/>
    <property type="project" value="TreeGrafter"/>
</dbReference>
<evidence type="ECO:0000256" key="10">
    <source>
        <dbReference type="SAM" id="MobiDB-lite"/>
    </source>
</evidence>
<feature type="compositionally biased region" description="Polar residues" evidence="10">
    <location>
        <begin position="779"/>
        <end position="788"/>
    </location>
</feature>
<dbReference type="PANTHER" id="PTHR14017:SF1">
    <property type="entry name" value="LD02225P"/>
    <property type="match status" value="1"/>
</dbReference>
<dbReference type="PROSITE" id="PS50293">
    <property type="entry name" value="TPR_REGION"/>
    <property type="match status" value="1"/>
</dbReference>
<organism evidence="11 12">
    <name type="scientific">Letharia lupina</name>
    <dbReference type="NCBI Taxonomy" id="560253"/>
    <lineage>
        <taxon>Eukaryota</taxon>
        <taxon>Fungi</taxon>
        <taxon>Dikarya</taxon>
        <taxon>Ascomycota</taxon>
        <taxon>Pezizomycotina</taxon>
        <taxon>Lecanoromycetes</taxon>
        <taxon>OSLEUM clade</taxon>
        <taxon>Lecanoromycetidae</taxon>
        <taxon>Lecanorales</taxon>
        <taxon>Lecanorineae</taxon>
        <taxon>Parmeliaceae</taxon>
        <taxon>Letharia</taxon>
    </lineage>
</organism>
<evidence type="ECO:0000256" key="4">
    <source>
        <dbReference type="ARBA" id="ARBA00022803"/>
    </source>
</evidence>
<dbReference type="GO" id="GO:0017053">
    <property type="term" value="C:transcription repressor complex"/>
    <property type="evidence" value="ECO:0007669"/>
    <property type="project" value="TreeGrafter"/>
</dbReference>
<comment type="caution">
    <text evidence="11">The sequence shown here is derived from an EMBL/GenBank/DDBJ whole genome shotgun (WGS) entry which is preliminary data.</text>
</comment>
<dbReference type="Proteomes" id="UP000593566">
    <property type="component" value="Unassembled WGS sequence"/>
</dbReference>
<evidence type="ECO:0000256" key="3">
    <source>
        <dbReference type="ARBA" id="ARBA00022737"/>
    </source>
</evidence>
<evidence type="ECO:0000313" key="12">
    <source>
        <dbReference type="Proteomes" id="UP000593566"/>
    </source>
</evidence>
<feature type="compositionally biased region" description="Polar residues" evidence="10">
    <location>
        <begin position="416"/>
        <end position="441"/>
    </location>
</feature>
<evidence type="ECO:0000256" key="9">
    <source>
        <dbReference type="PROSITE-ProRule" id="PRU00339"/>
    </source>
</evidence>
<dbReference type="RefSeq" id="XP_037150755.1">
    <property type="nucleotide sequence ID" value="XM_037293102.1"/>
</dbReference>
<evidence type="ECO:0000256" key="5">
    <source>
        <dbReference type="ARBA" id="ARBA00023015"/>
    </source>
</evidence>
<evidence type="ECO:0000313" key="11">
    <source>
        <dbReference type="EMBL" id="KAF6221320.1"/>
    </source>
</evidence>
<dbReference type="FunFam" id="1.25.40.10:FF:000403">
    <property type="entry name" value="General transcriptional repressor, putative"/>
    <property type="match status" value="1"/>
</dbReference>
<dbReference type="InterPro" id="IPR011990">
    <property type="entry name" value="TPR-like_helical_dom_sf"/>
</dbReference>
<reference evidence="11 12" key="1">
    <citation type="journal article" date="2020" name="Genomics">
        <title>Complete, high-quality genomes from long-read metagenomic sequencing of two wolf lichen thalli reveals enigmatic genome architecture.</title>
        <authorList>
            <person name="McKenzie S.K."/>
            <person name="Walston R.F."/>
            <person name="Allen J.L."/>
        </authorList>
    </citation>
    <scope>NUCLEOTIDE SEQUENCE [LARGE SCALE GENOMIC DNA]</scope>
    <source>
        <strain evidence="11">WasteWater1</strain>
    </source>
</reference>
<feature type="compositionally biased region" description="Low complexity" evidence="10">
    <location>
        <begin position="551"/>
        <end position="569"/>
    </location>
</feature>
<dbReference type="InterPro" id="IPR019734">
    <property type="entry name" value="TPR_rpt"/>
</dbReference>
<proteinExistence type="inferred from homology"/>
<feature type="region of interest" description="Disordered" evidence="10">
    <location>
        <begin position="416"/>
        <end position="852"/>
    </location>
</feature>
<dbReference type="FunFam" id="1.25.40.10:FF:000078">
    <property type="entry name" value="Transcriptional corepressor Cyc8"/>
    <property type="match status" value="1"/>
</dbReference>
<dbReference type="SUPFAM" id="SSF48452">
    <property type="entry name" value="TPR-like"/>
    <property type="match status" value="2"/>
</dbReference>
<keyword evidence="5" id="KW-0805">Transcription regulation</keyword>
<keyword evidence="12" id="KW-1185">Reference proteome</keyword>
<feature type="repeat" description="TPR" evidence="9">
    <location>
        <begin position="335"/>
        <end position="368"/>
    </location>
</feature>
<feature type="compositionally biased region" description="Acidic residues" evidence="10">
    <location>
        <begin position="814"/>
        <end position="823"/>
    </location>
</feature>
<keyword evidence="7" id="KW-0539">Nucleus</keyword>
<feature type="repeat" description="TPR" evidence="9">
    <location>
        <begin position="155"/>
        <end position="188"/>
    </location>
</feature>
<dbReference type="AlphaFoldDB" id="A0A8H6CDD0"/>
<keyword evidence="6" id="KW-0804">Transcription</keyword>
<feature type="compositionally biased region" description="Basic and acidic residues" evidence="10">
    <location>
        <begin position="665"/>
        <end position="718"/>
    </location>
</feature>
<accession>A0A8H6CDD0</accession>
<evidence type="ECO:0000256" key="7">
    <source>
        <dbReference type="ARBA" id="ARBA00023242"/>
    </source>
</evidence>
<evidence type="ECO:0000256" key="8">
    <source>
        <dbReference type="ARBA" id="ARBA00061082"/>
    </source>
</evidence>
<keyword evidence="2" id="KW-0678">Repressor</keyword>
<comment type="subcellular location">
    <subcellularLocation>
        <location evidence="1">Nucleus</location>
    </subcellularLocation>
</comment>
<dbReference type="Pfam" id="PF13432">
    <property type="entry name" value="TPR_16"/>
    <property type="match status" value="1"/>
</dbReference>
<dbReference type="InterPro" id="IPR051630">
    <property type="entry name" value="Corepressor-Demethylase"/>
</dbReference>
<feature type="repeat" description="TPR" evidence="9">
    <location>
        <begin position="192"/>
        <end position="225"/>
    </location>
</feature>
<feature type="repeat" description="TPR" evidence="9">
    <location>
        <begin position="229"/>
        <end position="262"/>
    </location>
</feature>
<feature type="compositionally biased region" description="Basic and acidic residues" evidence="10">
    <location>
        <begin position="796"/>
        <end position="813"/>
    </location>
</feature>
<feature type="repeat" description="TPR" evidence="9">
    <location>
        <begin position="301"/>
        <end position="334"/>
    </location>
</feature>
<dbReference type="PANTHER" id="PTHR14017">
    <property type="entry name" value="LYSINE-SPECIFIC DEMETHYLASE"/>
    <property type="match status" value="1"/>
</dbReference>
<dbReference type="SMART" id="SM00028">
    <property type="entry name" value="TPR"/>
    <property type="match status" value="10"/>
</dbReference>
<feature type="region of interest" description="Disordered" evidence="10">
    <location>
        <begin position="1"/>
        <end position="33"/>
    </location>
</feature>
<evidence type="ECO:0008006" key="13">
    <source>
        <dbReference type="Google" id="ProtNLM"/>
    </source>
</evidence>
<evidence type="ECO:0000256" key="6">
    <source>
        <dbReference type="ARBA" id="ARBA00023163"/>
    </source>
</evidence>
<protein>
    <recommendedName>
        <fullName evidence="13">TPR-like protein</fullName>
    </recommendedName>
</protein>
<evidence type="ECO:0000256" key="2">
    <source>
        <dbReference type="ARBA" id="ARBA00022491"/>
    </source>
</evidence>
<dbReference type="Pfam" id="PF13181">
    <property type="entry name" value="TPR_8"/>
    <property type="match status" value="2"/>
</dbReference>
<comment type="similarity">
    <text evidence="8">Belongs to the CYC8/SSN6 family.</text>
</comment>
<dbReference type="GO" id="GO:0005634">
    <property type="term" value="C:nucleus"/>
    <property type="evidence" value="ECO:0007669"/>
    <property type="project" value="UniProtKB-SubCell"/>
</dbReference>
<keyword evidence="3" id="KW-0677">Repeat</keyword>
<evidence type="ECO:0000256" key="1">
    <source>
        <dbReference type="ARBA" id="ARBA00004123"/>
    </source>
</evidence>
<dbReference type="GO" id="GO:0031490">
    <property type="term" value="F:chromatin DNA binding"/>
    <property type="evidence" value="ECO:0007669"/>
    <property type="project" value="TreeGrafter"/>
</dbReference>
<dbReference type="EMBL" id="JACCJB010000014">
    <property type="protein sequence ID" value="KAF6221320.1"/>
    <property type="molecule type" value="Genomic_DNA"/>
</dbReference>
<keyword evidence="4 9" id="KW-0802">TPR repeat</keyword>
<dbReference type="Pfam" id="PF12895">
    <property type="entry name" value="ANAPC3"/>
    <property type="match status" value="1"/>
</dbReference>
<gene>
    <name evidence="11" type="ORF">HO133_002175</name>
</gene>
<feature type="compositionally biased region" description="Low complexity" evidence="10">
    <location>
        <begin position="631"/>
        <end position="641"/>
    </location>
</feature>
<dbReference type="GeneID" id="59330589"/>
<dbReference type="PROSITE" id="PS50005">
    <property type="entry name" value="TPR"/>
    <property type="match status" value="5"/>
</dbReference>